<dbReference type="InterPro" id="IPR041561">
    <property type="entry name" value="PglD_N"/>
</dbReference>
<evidence type="ECO:0000259" key="5">
    <source>
        <dbReference type="Pfam" id="PF17836"/>
    </source>
</evidence>
<dbReference type="InterPro" id="IPR018357">
    <property type="entry name" value="Hexapep_transf_CS"/>
</dbReference>
<evidence type="ECO:0000256" key="1">
    <source>
        <dbReference type="ARBA" id="ARBA00022679"/>
    </source>
</evidence>
<reference evidence="6 7" key="1">
    <citation type="submission" date="2019-03" db="EMBL/GenBank/DDBJ databases">
        <title>Cohnella endophytica sp. nov., a novel endophytic bacterium isolated from bark of Sonneratia apetala.</title>
        <authorList>
            <person name="Tuo L."/>
        </authorList>
    </citation>
    <scope>NUCLEOTIDE SEQUENCE [LARGE SCALE GENOMIC DNA]</scope>
    <source>
        <strain evidence="6 7">CCTCC AB 208254</strain>
    </source>
</reference>
<dbReference type="OrthoDB" id="9794407at2"/>
<dbReference type="SUPFAM" id="SSF51161">
    <property type="entry name" value="Trimeric LpxA-like enzymes"/>
    <property type="match status" value="1"/>
</dbReference>
<feature type="binding site" evidence="4">
    <location>
        <position position="150"/>
    </location>
    <ligand>
        <name>acetyl-CoA</name>
        <dbReference type="ChEBI" id="CHEBI:57288"/>
    </ligand>
</feature>
<accession>A0A4Y8M2K4</accession>
<dbReference type="NCBIfam" id="TIGR03570">
    <property type="entry name" value="NeuD_NnaD"/>
    <property type="match status" value="1"/>
</dbReference>
<dbReference type="GO" id="GO:0016740">
    <property type="term" value="F:transferase activity"/>
    <property type="evidence" value="ECO:0007669"/>
    <property type="project" value="UniProtKB-KW"/>
</dbReference>
<feature type="active site" description="Proton acceptor" evidence="3">
    <location>
        <position position="141"/>
    </location>
</feature>
<dbReference type="EMBL" id="SOMN01000005">
    <property type="protein sequence ID" value="TFE29041.1"/>
    <property type="molecule type" value="Genomic_DNA"/>
</dbReference>
<gene>
    <name evidence="6" type="ORF">E2980_06545</name>
</gene>
<feature type="binding site" evidence="4">
    <location>
        <position position="71"/>
    </location>
    <ligand>
        <name>substrate</name>
    </ligand>
</feature>
<dbReference type="AlphaFoldDB" id="A0A4Y8M2K4"/>
<dbReference type="Pfam" id="PF00132">
    <property type="entry name" value="Hexapep"/>
    <property type="match status" value="1"/>
</dbReference>
<dbReference type="PANTHER" id="PTHR43300">
    <property type="entry name" value="ACETYLTRANSFERASE"/>
    <property type="match status" value="1"/>
</dbReference>
<feature type="domain" description="PglD N-terminal" evidence="5">
    <location>
        <begin position="7"/>
        <end position="83"/>
    </location>
</feature>
<dbReference type="RefSeq" id="WP_135151340.1">
    <property type="nucleotide sequence ID" value="NZ_SOMN01000005.1"/>
</dbReference>
<dbReference type="PROSITE" id="PS00101">
    <property type="entry name" value="HEXAPEP_TRANSFERASES"/>
    <property type="match status" value="1"/>
</dbReference>
<proteinExistence type="predicted"/>
<dbReference type="PANTHER" id="PTHR43300:SF7">
    <property type="entry name" value="UDP-N-ACETYLBACILLOSAMINE N-ACETYLTRANSFERASE"/>
    <property type="match status" value="1"/>
</dbReference>
<feature type="site" description="Increases basicity of active site His" evidence="3">
    <location>
        <position position="142"/>
    </location>
</feature>
<dbReference type="Gene3D" id="3.40.50.20">
    <property type="match status" value="1"/>
</dbReference>
<evidence type="ECO:0000313" key="6">
    <source>
        <dbReference type="EMBL" id="TFE29041.1"/>
    </source>
</evidence>
<dbReference type="InterPro" id="IPR001451">
    <property type="entry name" value="Hexapep"/>
</dbReference>
<sequence length="213" mass="22110">MVDSKPIILLGGGGHALVCLDLLIRCKRQIIGYVALTPTEQMEKPLIPFLGNELIADAYPPQDFELVNGVGGAVGSSRRQHLFEEMKRQGYSFATLIHDHAIVADSAILAEGVQVMAGAVIQAGALIGANSVINTRASVDHESWIGAHTHVAPGTTLCGGVHVGNGVLIGAGSTVIQSISIGERSVVGAGSVVVRNVPADTLVVGVPAKERTR</sequence>
<keyword evidence="7" id="KW-1185">Reference proteome</keyword>
<evidence type="ECO:0000256" key="4">
    <source>
        <dbReference type="PIRSR" id="PIRSR620019-2"/>
    </source>
</evidence>
<protein>
    <submittedName>
        <fullName evidence="6">Acetyltransferase</fullName>
    </submittedName>
</protein>
<dbReference type="InterPro" id="IPR020019">
    <property type="entry name" value="AcTrfase_PglD-like"/>
</dbReference>
<comment type="caution">
    <text evidence="6">The sequence shown here is derived from an EMBL/GenBank/DDBJ whole genome shotgun (WGS) entry which is preliminary data.</text>
</comment>
<organism evidence="6 7">
    <name type="scientific">Cohnella luojiensis</name>
    <dbReference type="NCBI Taxonomy" id="652876"/>
    <lineage>
        <taxon>Bacteria</taxon>
        <taxon>Bacillati</taxon>
        <taxon>Bacillota</taxon>
        <taxon>Bacilli</taxon>
        <taxon>Bacillales</taxon>
        <taxon>Paenibacillaceae</taxon>
        <taxon>Cohnella</taxon>
    </lineage>
</organism>
<evidence type="ECO:0000256" key="2">
    <source>
        <dbReference type="ARBA" id="ARBA00022737"/>
    </source>
</evidence>
<dbReference type="Gene3D" id="2.160.10.10">
    <property type="entry name" value="Hexapeptide repeat proteins"/>
    <property type="match status" value="1"/>
</dbReference>
<dbReference type="Pfam" id="PF17836">
    <property type="entry name" value="PglD_N"/>
    <property type="match status" value="1"/>
</dbReference>
<dbReference type="InterPro" id="IPR050179">
    <property type="entry name" value="Trans_hexapeptide_repeat"/>
</dbReference>
<name>A0A4Y8M2K4_9BACL</name>
<keyword evidence="1 6" id="KW-0808">Transferase</keyword>
<evidence type="ECO:0000256" key="3">
    <source>
        <dbReference type="PIRSR" id="PIRSR620019-1"/>
    </source>
</evidence>
<dbReference type="InterPro" id="IPR011004">
    <property type="entry name" value="Trimer_LpxA-like_sf"/>
</dbReference>
<dbReference type="Proteomes" id="UP000297900">
    <property type="component" value="Unassembled WGS sequence"/>
</dbReference>
<dbReference type="CDD" id="cd03360">
    <property type="entry name" value="LbH_AT_putative"/>
    <property type="match status" value="1"/>
</dbReference>
<keyword evidence="2" id="KW-0677">Repeat</keyword>
<evidence type="ECO:0000313" key="7">
    <source>
        <dbReference type="Proteomes" id="UP000297900"/>
    </source>
</evidence>